<keyword evidence="9" id="KW-1185">Reference proteome</keyword>
<keyword evidence="8" id="KW-0966">Cell projection</keyword>
<dbReference type="RefSeq" id="WP_176688410.1">
    <property type="nucleotide sequence ID" value="NZ_CP048810.1"/>
</dbReference>
<evidence type="ECO:0000313" key="8">
    <source>
        <dbReference type="EMBL" id="QKS82328.1"/>
    </source>
</evidence>
<dbReference type="Pfam" id="PF07195">
    <property type="entry name" value="FliD_C"/>
    <property type="match status" value="1"/>
</dbReference>
<feature type="domain" description="Flagellar hook-associated protein 2 C-terminal" evidence="7">
    <location>
        <begin position="230"/>
        <end position="456"/>
    </location>
</feature>
<comment type="similarity">
    <text evidence="1 5">Belongs to the FliD family.</text>
</comment>
<reference evidence="8 9" key="1">
    <citation type="submission" date="2020-02" db="EMBL/GenBank/DDBJ databases">
        <authorList>
            <person name="Liang J."/>
        </authorList>
    </citation>
    <scope>NUCLEOTIDE SEQUENCE [LARGE SCALE GENOMIC DNA]</scope>
    <source>
        <strain evidence="8 9">L22-9</strain>
    </source>
</reference>
<dbReference type="InterPro" id="IPR010809">
    <property type="entry name" value="FliD_C"/>
</dbReference>
<evidence type="ECO:0000256" key="3">
    <source>
        <dbReference type="ARBA" id="ARBA00023054"/>
    </source>
</evidence>
<keyword evidence="4 5" id="KW-0975">Bacterial flagellum</keyword>
<keyword evidence="3" id="KW-0175">Coiled coil</keyword>
<dbReference type="PANTHER" id="PTHR30288:SF0">
    <property type="entry name" value="FLAGELLAR HOOK-ASSOCIATED PROTEIN 2"/>
    <property type="match status" value="1"/>
</dbReference>
<comment type="subcellular location">
    <subcellularLocation>
        <location evidence="5">Secreted</location>
    </subcellularLocation>
    <subcellularLocation>
        <location evidence="5">Bacterial flagellum</location>
    </subcellularLocation>
</comment>
<name>A0A6N1CB04_9PSED</name>
<keyword evidence="5" id="KW-0964">Secreted</keyword>
<dbReference type="Proteomes" id="UP000509545">
    <property type="component" value="Chromosome"/>
</dbReference>
<gene>
    <name evidence="8" type="primary">fliD</name>
    <name evidence="8" type="ORF">GN234_10380</name>
</gene>
<keyword evidence="8" id="KW-0969">Cilium</keyword>
<dbReference type="GO" id="GO:0009421">
    <property type="term" value="C:bacterial-type flagellum filament cap"/>
    <property type="evidence" value="ECO:0007669"/>
    <property type="project" value="InterPro"/>
</dbReference>
<dbReference type="InterPro" id="IPR003481">
    <property type="entry name" value="FliD_N"/>
</dbReference>
<evidence type="ECO:0000256" key="1">
    <source>
        <dbReference type="ARBA" id="ARBA00009764"/>
    </source>
</evidence>
<dbReference type="AlphaFoldDB" id="A0A6N1CB04"/>
<dbReference type="GO" id="GO:0005576">
    <property type="term" value="C:extracellular region"/>
    <property type="evidence" value="ECO:0007669"/>
    <property type="project" value="UniProtKB-SubCell"/>
</dbReference>
<organism evidence="8 9">
    <name type="scientific">Pseudomonas bijieensis</name>
    <dbReference type="NCBI Taxonomy" id="2681983"/>
    <lineage>
        <taxon>Bacteria</taxon>
        <taxon>Pseudomonadati</taxon>
        <taxon>Pseudomonadota</taxon>
        <taxon>Gammaproteobacteria</taxon>
        <taxon>Pseudomonadales</taxon>
        <taxon>Pseudomonadaceae</taxon>
        <taxon>Pseudomonas</taxon>
    </lineage>
</organism>
<evidence type="ECO:0000259" key="7">
    <source>
        <dbReference type="Pfam" id="PF07195"/>
    </source>
</evidence>
<dbReference type="PANTHER" id="PTHR30288">
    <property type="entry name" value="FLAGELLAR CAP/ASSEMBLY PROTEIN FLID"/>
    <property type="match status" value="1"/>
</dbReference>
<evidence type="ECO:0000313" key="9">
    <source>
        <dbReference type="Proteomes" id="UP000509545"/>
    </source>
</evidence>
<dbReference type="GO" id="GO:0009424">
    <property type="term" value="C:bacterial-type flagellum hook"/>
    <property type="evidence" value="ECO:0007669"/>
    <property type="project" value="UniProtKB-UniRule"/>
</dbReference>
<dbReference type="GO" id="GO:0071973">
    <property type="term" value="P:bacterial-type flagellum-dependent cell motility"/>
    <property type="evidence" value="ECO:0007669"/>
    <property type="project" value="TreeGrafter"/>
</dbReference>
<comment type="subunit">
    <text evidence="2 5">Homopentamer.</text>
</comment>
<dbReference type="InterPro" id="IPR040026">
    <property type="entry name" value="FliD"/>
</dbReference>
<feature type="domain" description="Flagellar hook-associated protein 2 N-terminal" evidence="6">
    <location>
        <begin position="13"/>
        <end position="111"/>
    </location>
</feature>
<evidence type="ECO:0000256" key="2">
    <source>
        <dbReference type="ARBA" id="ARBA00011255"/>
    </source>
</evidence>
<keyword evidence="8" id="KW-0282">Flagellum</keyword>
<dbReference type="GO" id="GO:0007155">
    <property type="term" value="P:cell adhesion"/>
    <property type="evidence" value="ECO:0007669"/>
    <property type="project" value="InterPro"/>
</dbReference>
<dbReference type="Pfam" id="PF02465">
    <property type="entry name" value="FliD_N"/>
    <property type="match status" value="1"/>
</dbReference>
<protein>
    <recommendedName>
        <fullName evidence="5">Flagellar hook-associated protein 2</fullName>
        <shortName evidence="5">HAP2</shortName>
    </recommendedName>
    <alternativeName>
        <fullName evidence="5">Flagellar cap protein</fullName>
    </alternativeName>
</protein>
<accession>A0A6N1CB04</accession>
<evidence type="ECO:0000256" key="5">
    <source>
        <dbReference type="RuleBase" id="RU362066"/>
    </source>
</evidence>
<proteinExistence type="inferred from homology"/>
<comment type="function">
    <text evidence="5">Required for morphogenesis and for the elongation of the flagellar filament by facilitating polymerization of the flagellin monomers at the tip of growing filament. Forms a capping structure, which prevents flagellin subunits (transported through the central channel of the flagellum) from leaking out without polymerization at the distal end.</text>
</comment>
<dbReference type="KEGG" id="pbz:GN234_10380"/>
<evidence type="ECO:0000256" key="4">
    <source>
        <dbReference type="ARBA" id="ARBA00023143"/>
    </source>
</evidence>
<sequence>MASPILPGLGLGSGLDTTAIVKALVDSDKAAKQGQITRATTTTTNSISGIGSLKSLLAAFNTAMKDLGSTTNPQFAGFAATSSSPSVLTATASNSAVGGTYSIKVDKIATASKVTTAAFAGGASSAIPTGTLTIKQNGVDYNLNVGAGATLQSVRDSINADVSLKAAGFSANIVTDSFGSRLVLGSTTTGAGSDISVSGIAGLEIDGTNVVGAGGTALTATSAGAIGAVAQDAAFSIDGMALTSKSNTVSTAISGLTLNLLSGGASATSTITVAPNNDGLKASIQKFVDAYNAIATSITALTKPSLDADGNPTVPAKLTGDALPRSLLASIRGPLSETGSGDKLTVLAQLGITTNQKTGALDFNTTKFTTAMNDKKLSGEVQTLFTGTNGLLERMGNAIEPYSQTGGILDQRTTALNKTQTRLTNDQAALDRRVQTLTDVLTKKYNDMDTLVGKLKATASNITSMFEALTAQQKNS</sequence>
<evidence type="ECO:0000259" key="6">
    <source>
        <dbReference type="Pfam" id="PF02465"/>
    </source>
</evidence>
<dbReference type="EMBL" id="CP048810">
    <property type="protein sequence ID" value="QKS82328.1"/>
    <property type="molecule type" value="Genomic_DNA"/>
</dbReference>